<evidence type="ECO:0000256" key="1">
    <source>
        <dbReference type="SAM" id="MobiDB-lite"/>
    </source>
</evidence>
<feature type="region of interest" description="Disordered" evidence="1">
    <location>
        <begin position="1"/>
        <end position="60"/>
    </location>
</feature>
<keyword evidence="3" id="KW-1185">Reference proteome</keyword>
<organism evidence="2 3">
    <name type="scientific">Aminobacter anthyllidis</name>
    <dbReference type="NCBI Taxonomy" id="1035067"/>
    <lineage>
        <taxon>Bacteria</taxon>
        <taxon>Pseudomonadati</taxon>
        <taxon>Pseudomonadota</taxon>
        <taxon>Alphaproteobacteria</taxon>
        <taxon>Hyphomicrobiales</taxon>
        <taxon>Phyllobacteriaceae</taxon>
        <taxon>Aminobacter</taxon>
    </lineage>
</organism>
<sequence>MNKSQTYQKDGARGTKIIKQTGQDTSSFGDTSAKSIKNEGFGGGARDISSSIKDGKVRSY</sequence>
<feature type="compositionally biased region" description="Polar residues" evidence="1">
    <location>
        <begin position="18"/>
        <end position="35"/>
    </location>
</feature>
<protein>
    <submittedName>
        <fullName evidence="2">Uncharacterized protein</fullName>
    </submittedName>
</protein>
<gene>
    <name evidence="2" type="ORF">J1C56_02070</name>
</gene>
<dbReference type="EMBL" id="JAFLWW010000001">
    <property type="protein sequence ID" value="MBT1154371.1"/>
    <property type="molecule type" value="Genomic_DNA"/>
</dbReference>
<proteinExistence type="predicted"/>
<evidence type="ECO:0000313" key="3">
    <source>
        <dbReference type="Proteomes" id="UP001138921"/>
    </source>
</evidence>
<comment type="caution">
    <text evidence="2">The sequence shown here is derived from an EMBL/GenBank/DDBJ whole genome shotgun (WGS) entry which is preliminary data.</text>
</comment>
<dbReference type="Proteomes" id="UP001138921">
    <property type="component" value="Unassembled WGS sequence"/>
</dbReference>
<accession>A0A9X1A6R5</accession>
<dbReference type="AlphaFoldDB" id="A0A9X1A6R5"/>
<name>A0A9X1A6R5_9HYPH</name>
<reference evidence="2" key="1">
    <citation type="journal article" date="2021" name="Microorganisms">
        <title>Phylogenomic Reconstruction and Metabolic Potential of the Genus Aminobacter.</title>
        <authorList>
            <person name="Artuso I."/>
            <person name="Turrini P."/>
            <person name="Pirolo M."/>
            <person name="Lugli G.A."/>
            <person name="Ventura M."/>
            <person name="Visca P."/>
        </authorList>
    </citation>
    <scope>NUCLEOTIDE SEQUENCE</scope>
    <source>
        <strain evidence="2">LMG 26462</strain>
    </source>
</reference>
<evidence type="ECO:0000313" key="2">
    <source>
        <dbReference type="EMBL" id="MBT1154371.1"/>
    </source>
</evidence>
<dbReference type="RefSeq" id="WP_214385526.1">
    <property type="nucleotide sequence ID" value="NZ_JAFLWW010000001.1"/>
</dbReference>
<reference evidence="2" key="2">
    <citation type="submission" date="2021-03" db="EMBL/GenBank/DDBJ databases">
        <authorList>
            <person name="Artuso I."/>
            <person name="Turrini P."/>
            <person name="Pirolo M."/>
            <person name="Lugli G.A."/>
            <person name="Ventura M."/>
            <person name="Visca P."/>
        </authorList>
    </citation>
    <scope>NUCLEOTIDE SEQUENCE</scope>
    <source>
        <strain evidence="2">LMG 26462</strain>
    </source>
</reference>